<dbReference type="Pfam" id="PF05860">
    <property type="entry name" value="TPS"/>
    <property type="match status" value="1"/>
</dbReference>
<dbReference type="InterPro" id="IPR008638">
    <property type="entry name" value="FhaB/CdiA-like_TPS"/>
</dbReference>
<feature type="non-terminal residue" evidence="3">
    <location>
        <position position="1002"/>
    </location>
</feature>
<comment type="caution">
    <text evidence="3">The sequence shown here is derived from an EMBL/GenBank/DDBJ whole genome shotgun (WGS) entry which is preliminary data.</text>
</comment>
<evidence type="ECO:0000313" key="3">
    <source>
        <dbReference type="EMBL" id="PZN73149.1"/>
    </source>
</evidence>
<feature type="region of interest" description="Disordered" evidence="1">
    <location>
        <begin position="535"/>
        <end position="558"/>
    </location>
</feature>
<dbReference type="SUPFAM" id="SSF51126">
    <property type="entry name" value="Pectin lyase-like"/>
    <property type="match status" value="1"/>
</dbReference>
<dbReference type="AlphaFoldDB" id="A0A2W4QSI1"/>
<dbReference type="Gene3D" id="2.160.20.10">
    <property type="entry name" value="Single-stranded right-handed beta-helix, Pectin lyase-like"/>
    <property type="match status" value="2"/>
</dbReference>
<dbReference type="EMBL" id="QJPH01000465">
    <property type="protein sequence ID" value="PZN73149.1"/>
    <property type="molecule type" value="Genomic_DNA"/>
</dbReference>
<accession>A0A2W4QSI1</accession>
<name>A0A2W4QSI1_9GAMM</name>
<proteinExistence type="predicted"/>
<dbReference type="InterPro" id="IPR012334">
    <property type="entry name" value="Pectin_lyas_fold"/>
</dbReference>
<evidence type="ECO:0000256" key="1">
    <source>
        <dbReference type="SAM" id="MobiDB-lite"/>
    </source>
</evidence>
<dbReference type="Proteomes" id="UP000249396">
    <property type="component" value="Unassembled WGS sequence"/>
</dbReference>
<feature type="domain" description="Filamentous haemagglutinin FhaB/tRNA nuclease CdiA-like TPS" evidence="2">
    <location>
        <begin position="85"/>
        <end position="315"/>
    </location>
</feature>
<protein>
    <recommendedName>
        <fullName evidence="2">Filamentous haemagglutinin FhaB/tRNA nuclease CdiA-like TPS domain-containing protein</fullName>
    </recommendedName>
</protein>
<sequence>MNRFPKNKLYCALWVAMNLACVERVEALTGASVGGIANTNLTLDGTIKGFNSNLGAGLRTQPVQTFSGVSPTIDAKSYGVFSSHSVFFSFSSFVIDRNSTATFSCSSGFCAGTSNVISRVNSPTNQAEIYGNLTSTIPNTAFYLLSPNGVVIGKNATIDVPGALHIGTTSSLKFSDGSSFGPATADVSTLTATPQAFGFLSTNTITLGADDKSGKADSTLTITSVGPAELSAGNVVDVDPGVGNTNTLNANTAGNTLAIEAGGPDGATSAITINNRNTISETSGGNIGMEANEGTITQAGTISANSSTGSGGDITLTAANGIANTGTIDASGNAAGGNVTLALTPAPAQQLQQTGSVTQTASVFNSAPGPLVYQGGTIHADSTTGLGGQVVLSGEYLQLDNGSLTTATGAAGGGAIYAGGGLHGSPLPSMTDSVFRTESVLQNATYTRVEQGAVLDASATNNGNGGTIVAWGDSASRAYGTFNAKGGPNGGNGGMVETSGHWLDVTGIKVDASAAQGKGGEWLLDPYDVTISTAETGNGNTTTNAGTETWTPTASGSNINNGDINNALINNNATITTGGNGVGNQNGDITVNAPISWTTNNTLSLQADGNISQGPVGIITANAGTLSGSAGGTVNLGGANAIANLGAFTSNGAFTLNNTTGLNVTGAVNIGGGATASNITSSGNLTVQNGGQLVGTNGTLNIETTVAGGVVNVLSGGVITNAALVKSDQSDIDIAGTVSATTTSAGQNITVNGALDSNTVTAGGNVTVSGTGATLTGGSGGVTAGTGSTTGTVGVSAGGVIQNTGNADFNVTGKYVSVDGSGSSISATGSGNFTVKATGSDTGAGAPASGFALSVTNNGKIVSGNTSSLTVQTAGSISLNPSSFSTNANNATANFIKSQPGDVSFISNTAIDIGQQGGISSTLTYDLAGKFTLQSTNSFHTAQLNINQSIAKTGATGDLDLIGDFIAVSQPVTQSGQGALNITASGADQGSTSALTVGGLGS</sequence>
<organism evidence="3 4">
    <name type="scientific">Candidatus Methylumidiphilus alinenensis</name>
    <dbReference type="NCBI Taxonomy" id="2202197"/>
    <lineage>
        <taxon>Bacteria</taxon>
        <taxon>Pseudomonadati</taxon>
        <taxon>Pseudomonadota</taxon>
        <taxon>Gammaproteobacteria</taxon>
        <taxon>Methylococcales</taxon>
        <taxon>Candidatus Methylumidiphilus</taxon>
    </lineage>
</organism>
<dbReference type="InterPro" id="IPR011050">
    <property type="entry name" value="Pectin_lyase_fold/virulence"/>
</dbReference>
<reference evidence="3 4" key="1">
    <citation type="journal article" date="2018" name="Aquat. Microb. Ecol.">
        <title>Gammaproteobacterial methanotrophs dominate.</title>
        <authorList>
            <person name="Rissanen A.J."/>
            <person name="Saarenheimo J."/>
            <person name="Tiirola M."/>
            <person name="Peura S."/>
            <person name="Aalto S.L."/>
            <person name="Karvinen A."/>
            <person name="Nykanen H."/>
        </authorList>
    </citation>
    <scope>NUCLEOTIDE SEQUENCE [LARGE SCALE GENOMIC DNA]</scope>
    <source>
        <strain evidence="3">AMbin10</strain>
    </source>
</reference>
<evidence type="ECO:0000313" key="4">
    <source>
        <dbReference type="Proteomes" id="UP000249396"/>
    </source>
</evidence>
<gene>
    <name evidence="3" type="ORF">DM484_23325</name>
</gene>
<evidence type="ECO:0000259" key="2">
    <source>
        <dbReference type="Pfam" id="PF05860"/>
    </source>
</evidence>